<evidence type="ECO:0000313" key="8">
    <source>
        <dbReference type="EMBL" id="MFC5457847.1"/>
    </source>
</evidence>
<evidence type="ECO:0000256" key="2">
    <source>
        <dbReference type="ARBA" id="ARBA00005695"/>
    </source>
</evidence>
<organism evidence="8 9">
    <name type="scientific">Prosthecobacter fluviatilis</name>
    <dbReference type="NCBI Taxonomy" id="445931"/>
    <lineage>
        <taxon>Bacteria</taxon>
        <taxon>Pseudomonadati</taxon>
        <taxon>Verrucomicrobiota</taxon>
        <taxon>Verrucomicrobiia</taxon>
        <taxon>Verrucomicrobiales</taxon>
        <taxon>Verrucomicrobiaceae</taxon>
        <taxon>Prosthecobacter</taxon>
    </lineage>
</organism>
<dbReference type="CDD" id="cd08504">
    <property type="entry name" value="PBP2_OppA"/>
    <property type="match status" value="1"/>
</dbReference>
<dbReference type="Gene3D" id="3.10.105.10">
    <property type="entry name" value="Dipeptide-binding Protein, Domain 3"/>
    <property type="match status" value="1"/>
</dbReference>
<dbReference type="Gene3D" id="3.40.190.10">
    <property type="entry name" value="Periplasmic binding protein-like II"/>
    <property type="match status" value="1"/>
</dbReference>
<gene>
    <name evidence="8" type="ORF">ACFQDI_23460</name>
</gene>
<dbReference type="InterPro" id="IPR030678">
    <property type="entry name" value="Peptide/Ni-bd"/>
</dbReference>
<comment type="similarity">
    <text evidence="2">Belongs to the bacterial solute-binding protein 5 family.</text>
</comment>
<feature type="region of interest" description="Disordered" evidence="5">
    <location>
        <begin position="328"/>
        <end position="347"/>
    </location>
</feature>
<reference evidence="9" key="1">
    <citation type="journal article" date="2019" name="Int. J. Syst. Evol. Microbiol.">
        <title>The Global Catalogue of Microorganisms (GCM) 10K type strain sequencing project: providing services to taxonomists for standard genome sequencing and annotation.</title>
        <authorList>
            <consortium name="The Broad Institute Genomics Platform"/>
            <consortium name="The Broad Institute Genome Sequencing Center for Infectious Disease"/>
            <person name="Wu L."/>
            <person name="Ma J."/>
        </authorList>
    </citation>
    <scope>NUCLEOTIDE SEQUENCE [LARGE SCALE GENOMIC DNA]</scope>
    <source>
        <strain evidence="9">CGMCC 4.1469</strain>
    </source>
</reference>
<dbReference type="InterPro" id="IPR039424">
    <property type="entry name" value="SBP_5"/>
</dbReference>
<keyword evidence="9" id="KW-1185">Reference proteome</keyword>
<dbReference type="EMBL" id="JBHSMQ010000013">
    <property type="protein sequence ID" value="MFC5457847.1"/>
    <property type="molecule type" value="Genomic_DNA"/>
</dbReference>
<dbReference type="PROSITE" id="PS51257">
    <property type="entry name" value="PROKAR_LIPOPROTEIN"/>
    <property type="match status" value="1"/>
</dbReference>
<evidence type="ECO:0000256" key="5">
    <source>
        <dbReference type="SAM" id="MobiDB-lite"/>
    </source>
</evidence>
<name>A0ABW0KYR1_9BACT</name>
<dbReference type="Pfam" id="PF00496">
    <property type="entry name" value="SBP_bac_5"/>
    <property type="match status" value="1"/>
</dbReference>
<evidence type="ECO:0000256" key="3">
    <source>
        <dbReference type="ARBA" id="ARBA00022448"/>
    </source>
</evidence>
<evidence type="ECO:0000256" key="1">
    <source>
        <dbReference type="ARBA" id="ARBA00004196"/>
    </source>
</evidence>
<feature type="domain" description="Solute-binding protein family 5" evidence="7">
    <location>
        <begin position="66"/>
        <end position="444"/>
    </location>
</feature>
<proteinExistence type="inferred from homology"/>
<feature type="chain" id="PRO_5046713897" evidence="6">
    <location>
        <begin position="19"/>
        <end position="524"/>
    </location>
</feature>
<feature type="signal peptide" evidence="6">
    <location>
        <begin position="1"/>
        <end position="18"/>
    </location>
</feature>
<dbReference type="InterPro" id="IPR000914">
    <property type="entry name" value="SBP_5_dom"/>
</dbReference>
<dbReference type="PANTHER" id="PTHR30290">
    <property type="entry name" value="PERIPLASMIC BINDING COMPONENT OF ABC TRANSPORTER"/>
    <property type="match status" value="1"/>
</dbReference>
<evidence type="ECO:0000256" key="4">
    <source>
        <dbReference type="ARBA" id="ARBA00022729"/>
    </source>
</evidence>
<dbReference type="PANTHER" id="PTHR30290:SF10">
    <property type="entry name" value="PERIPLASMIC OLIGOPEPTIDE-BINDING PROTEIN-RELATED"/>
    <property type="match status" value="1"/>
</dbReference>
<dbReference type="RefSeq" id="WP_377171595.1">
    <property type="nucleotide sequence ID" value="NZ_JBHSMQ010000013.1"/>
</dbReference>
<accession>A0ABW0KYR1</accession>
<dbReference type="SUPFAM" id="SSF53850">
    <property type="entry name" value="Periplasmic binding protein-like II"/>
    <property type="match status" value="1"/>
</dbReference>
<dbReference type="Gene3D" id="3.90.76.10">
    <property type="entry name" value="Dipeptide-binding Protein, Domain 1"/>
    <property type="match status" value="1"/>
</dbReference>
<keyword evidence="4 6" id="KW-0732">Signal</keyword>
<sequence>MIRLALAAALLLSLAACGRSRPRADLVFINGAEPESIDPHVVTDQVGMRIASALFEGLCRIDEAGKPQPGMAERWEVTPDRKTYTFHLRPNTVWSDGTPLGAQDFVYSWKRVLSPDFGADYASQLYVIKNARSHHEGTLRDFTQVGVVALDDRTLRVELENPTPYFIDLCAFTAFYPVPRHIIEKHGTAWIKPGTLVGNGAYTLQDWLLDDRISLHLNERYWDAANVGMKSIDILPISEPNTAINYFLTGQADLIMDKGMVPTSLTAKLKQEPYFHTGPFLGSYFTRFNVTRAPFDNPKIRLAFSLAIDRKRVTEKITQLGERNAYSLTPPGAGQNYQPPPGPEFDPEKARRLLAEAGYPGGKGFPRVEYLYFPKPVERNIAVELQAMWREHLGVSVDLAKQEWKIYLSSMKEKNYHLCRSSWVGDYNDPGTFLEMFLAGNGNNRTGWANAGYDGLIAAAAREADLNQRNTLFQQAEKLLVTDEAVLIPIYHYVGVQFFHASRLAGVQANMIDDHPFRCMRWKK</sequence>
<evidence type="ECO:0000313" key="9">
    <source>
        <dbReference type="Proteomes" id="UP001596052"/>
    </source>
</evidence>
<evidence type="ECO:0000256" key="6">
    <source>
        <dbReference type="SAM" id="SignalP"/>
    </source>
</evidence>
<keyword evidence="3" id="KW-0813">Transport</keyword>
<comment type="subcellular location">
    <subcellularLocation>
        <location evidence="1">Cell envelope</location>
    </subcellularLocation>
</comment>
<protein>
    <submittedName>
        <fullName evidence="8">Peptide ABC transporter substrate-binding protein</fullName>
    </submittedName>
</protein>
<evidence type="ECO:0000259" key="7">
    <source>
        <dbReference type="Pfam" id="PF00496"/>
    </source>
</evidence>
<comment type="caution">
    <text evidence="8">The sequence shown here is derived from an EMBL/GenBank/DDBJ whole genome shotgun (WGS) entry which is preliminary data.</text>
</comment>
<dbReference type="Proteomes" id="UP001596052">
    <property type="component" value="Unassembled WGS sequence"/>
</dbReference>
<dbReference type="PIRSF" id="PIRSF002741">
    <property type="entry name" value="MppA"/>
    <property type="match status" value="1"/>
</dbReference>